<feature type="compositionally biased region" description="Polar residues" evidence="1">
    <location>
        <begin position="7"/>
        <end position="19"/>
    </location>
</feature>
<keyword evidence="2" id="KW-0472">Membrane</keyword>
<gene>
    <name evidence="3" type="ORF">DB44_DI00140</name>
</gene>
<feature type="transmembrane region" description="Helical" evidence="2">
    <location>
        <begin position="2304"/>
        <end position="2322"/>
    </location>
</feature>
<evidence type="ECO:0000256" key="1">
    <source>
        <dbReference type="SAM" id="MobiDB-lite"/>
    </source>
</evidence>
<sequence length="2402" mass="269871">MAPINSVPPSSHRSQSEQSNTNDVNNDTTEDRTDEKAQNVLKDQTYWGGSFNPMNWGWGILGPKEPKDSDDMDDGAEPNLDTDTEEEQSENLDWTETVATNSRESLAEEISFLNSQETELDPFDTISSLNNENSEQISAAKSTAEKANEITATRIWNAITTVSSALQTIGSSVKAGTFAALKKGGEMYVSSYAKNLDKELFVAEAYERIYASGVGSEYIAFSQFVTKILYEPITNLIPSTIDIDKQLIKDLLDINLAIAFSNLAVNVQKEGKSIKNFGNQPVLVSIISLVAQKISEPVAELKMAQVEEKYREHRQKHTKLIKEIFPNIDDDSEKKALLNQWANGQLTGSLSDTSLFPEFQGLSEEVLEGYVMQGADDSTRIGNRWNQARILAFSMEKEIERRQELRAIFKPAVDDLIKYCFPNKVKDLVIPKLNLSTIGMGSLQEKLEGFIYNSLVDVLTNQLVEAYNPLEKDLILRQEREKVIQDCIGDVNIEGLIDAPAALILNLGKKFIQTDPKVISLVEDILNTSSLAVQPQTTSAILAKCSQEQLAGWIVESVQTMLHTNDPNLLKVGYFTQGVLRNLTLSLLAQGAELVIPKGQTIDEGQFIKELIDRILAKIKTIEEGKVISDVFLKDFARKLPLPDLLIEKLLIPQLIEKAKSLQNVLTEMSPDFQQVQSLYDDAVQKVNEYQEGEQLLEISQAFSHQIVDTALSRNLDLIDSIGLGGELEELFNTYLPGLKIDETLKQWFKRNITALTADSIGEPESVSLIKKGVQAAILKAMINTIQINFHEDSSDYAAQLFSNIHQAFQKAFPVLNAEKIEEMKTALALQGTITKNDQEIKRLQKIIANPFSGITPEQSLLIQAVIQGNKQLLRASHEVILLENRLNHIFEKLNKNPSIDWSRPQLTKARAAIAYRQTIQEQFQIEKESQSLMSDLAVIRSLKLKLDDKLASSAALIDLQKLQEEQLHLDMLITLFSLSTEELSLVSEAMVMEKTLQNANKEHDYLLKVLQEKEKAVQNEKPSINQAQWDQALIQKGFVIDAFHQIQEYKGENLRLTVELDKHLGMFQVLVNELSGLIGLGQKEKLELPVAIQDQIWPYIESVKEKQLGRLVFAQLSPIILTIVEAKSNQQRLASMGMGSQLLAQLSHVAASSLIDHLPKMVASYKPFAQSILKLGNIIDPSEGQIVAMEQALTDEMQKQGLSALNLGQIKHFLEKRIPQEDIDRVSERLLVLKESRQILSEEHIRTILAENQELYELNLDKKSKELILELHHMSIQLGKEHLTTELVVSAFERALNQTLDEQDQELLKASLENQKILKHIKKILLTPERLAELLNDAIPGANSLHTLMAPQIQEMLSGTGTVFQGNWSILERYVEGTLLKVFVKIAETNEGENSLAVIGEKLNNFIQDPTLIQGRSKEEAANLVTEKILKNILGVQSEQDIIGIPAILQKMAYQILNEQAYEHLSPVLLPMIEKEQNKEILKHVSGSKLLGNLARAFSKDVFKVFPSVFRSLRPTANLIFKDLAGREPTSVELDEFTHKIAELTEHAREQMITNKAVVDAYLQTAHLHIENEVEFTNLIQIIDQKSYRDQLFILLEELFEVLITPEQVTNSLQKGLPQMNGIIAQQLANQLESTTRLDNPTYQNLSGFASNYVESMFLRLFVKIAQKNPPSRGKDSLIVLTENLLAVVERKYQEAKTRQIEVVAQELNDEVFKEILGLDSEEAFEGIPKPLRKVVYDAVKDQLSQLVMQIHQHVSETADQQNQTIFHTKESLKKYGVEAQTGRAYVDIIVEDISQEVMRAIPSIINEAGPNGNRLINKATTGINSYLEDLSKANFEVAKILLNYAKAPAFQQMVGEKLEKVSTSDVLIEDKQKVAALVGNLVLGNLHQLFERVIHFEEQQGAEFNRNLMSNLFSIVGKHIELYNKAKKIAKVAGRNHISHEDFVKAADSELHSVIPTKPISYDLSVAEINKRLNERLTIEQQNLLKIELANMVALQEKGDEAISVNKLIGVIEKIRGVPQDAQPLSKSRKHALNKVIDGKSIKDFIKSDANIIKAQRQTHFHDPATKTLMKMLFPNGKKDLDFIPENLRLTTWKLLKTDVFPIAIQSFVETVLDEANVKKIISSTLAITQETLNQEIVLDTTPPEDSSLEQLNDASAELIAAVLEMVELPAVVKNKLRNSKTGKIDPSLKRAVGASLGKQFNENFIEKILKSALKSAAERVPLTRESTISMDPSSETAKKIKHEQKIAELDVKIKQQTYDVVDASVSYAIKNLWKTAQAKFDDLVFKAFGKMGLNLKNALDILFNFIFFKIIGSVLEFIYDKTGLKKLMKKILYHFLSLDANRERVLDFLTCIPDNQPVDSHPLHLEALVYNLAKEIHLTVEKALREDTFSFPVEENSVS</sequence>
<keyword evidence="2" id="KW-1133">Transmembrane helix</keyword>
<dbReference type="EMBL" id="JSAN01000081">
    <property type="protein sequence ID" value="KIC71609.1"/>
    <property type="molecule type" value="Genomic_DNA"/>
</dbReference>
<dbReference type="RefSeq" id="WP_039358832.1">
    <property type="nucleotide sequence ID" value="NZ_JSAN01000081.1"/>
</dbReference>
<comment type="caution">
    <text evidence="3">The sequence shown here is derived from an EMBL/GenBank/DDBJ whole genome shotgun (WGS) entry which is preliminary data.</text>
</comment>
<protein>
    <submittedName>
        <fullName evidence="3">Uncharacterized protein</fullName>
    </submittedName>
</protein>
<dbReference type="Proteomes" id="UP000031465">
    <property type="component" value="Unassembled WGS sequence"/>
</dbReference>
<evidence type="ECO:0000256" key="2">
    <source>
        <dbReference type="SAM" id="Phobius"/>
    </source>
</evidence>
<keyword evidence="2" id="KW-0812">Transmembrane</keyword>
<feature type="compositionally biased region" description="Acidic residues" evidence="1">
    <location>
        <begin position="70"/>
        <end position="90"/>
    </location>
</feature>
<name>A0A0C1H1Q8_9BACT</name>
<evidence type="ECO:0000313" key="3">
    <source>
        <dbReference type="EMBL" id="KIC71609.1"/>
    </source>
</evidence>
<organism evidence="3 4">
    <name type="scientific">Candidatus Protochlamydia amoebophila</name>
    <dbReference type="NCBI Taxonomy" id="362787"/>
    <lineage>
        <taxon>Bacteria</taxon>
        <taxon>Pseudomonadati</taxon>
        <taxon>Chlamydiota</taxon>
        <taxon>Chlamydiia</taxon>
        <taxon>Parachlamydiales</taxon>
        <taxon>Parachlamydiaceae</taxon>
        <taxon>Candidatus Protochlamydia</taxon>
    </lineage>
</organism>
<dbReference type="PATRIC" id="fig|362787.3.peg.1305"/>
<feature type="region of interest" description="Disordered" evidence="1">
    <location>
        <begin position="1"/>
        <end position="92"/>
    </location>
</feature>
<accession>A0A0C1H1Q8</accession>
<proteinExistence type="predicted"/>
<evidence type="ECO:0000313" key="4">
    <source>
        <dbReference type="Proteomes" id="UP000031465"/>
    </source>
</evidence>
<reference evidence="3 4" key="1">
    <citation type="journal article" date="2014" name="Mol. Biol. Evol.">
        <title>Massive expansion of Ubiquitination-related gene families within the Chlamydiae.</title>
        <authorList>
            <person name="Domman D."/>
            <person name="Collingro A."/>
            <person name="Lagkouvardos I."/>
            <person name="Gehre L."/>
            <person name="Weinmaier T."/>
            <person name="Rattei T."/>
            <person name="Subtil A."/>
            <person name="Horn M."/>
        </authorList>
    </citation>
    <scope>NUCLEOTIDE SEQUENCE [LARGE SCALE GENOMIC DNA]</scope>
    <source>
        <strain evidence="3 4">EI2</strain>
    </source>
</reference>